<evidence type="ECO:0000313" key="3">
    <source>
        <dbReference type="Proteomes" id="UP000250043"/>
    </source>
</evidence>
<dbReference type="EMBL" id="KV722498">
    <property type="protein sequence ID" value="OCH87123.1"/>
    <property type="molecule type" value="Genomic_DNA"/>
</dbReference>
<proteinExistence type="predicted"/>
<reference evidence="2 3" key="1">
    <citation type="submission" date="2016-07" db="EMBL/GenBank/DDBJ databases">
        <title>Draft genome of the white-rot fungus Obba rivulosa 3A-2.</title>
        <authorList>
            <consortium name="DOE Joint Genome Institute"/>
            <person name="Miettinen O."/>
            <person name="Riley R."/>
            <person name="Acob R."/>
            <person name="Barry K."/>
            <person name="Cullen D."/>
            <person name="De Vries R."/>
            <person name="Hainaut M."/>
            <person name="Hatakka A."/>
            <person name="Henrissat B."/>
            <person name="Hilden K."/>
            <person name="Kuo R."/>
            <person name="Labutti K."/>
            <person name="Lipzen A."/>
            <person name="Makela M.R."/>
            <person name="Sandor L."/>
            <person name="Spatafora J.W."/>
            <person name="Grigoriev I.V."/>
            <person name="Hibbett D.S."/>
        </authorList>
    </citation>
    <scope>NUCLEOTIDE SEQUENCE [LARGE SCALE GENOMIC DNA]</scope>
    <source>
        <strain evidence="2 3">3A-2</strain>
    </source>
</reference>
<feature type="region of interest" description="Disordered" evidence="1">
    <location>
        <begin position="332"/>
        <end position="361"/>
    </location>
</feature>
<accession>A0A8E2AM05</accession>
<feature type="region of interest" description="Disordered" evidence="1">
    <location>
        <begin position="1"/>
        <end position="50"/>
    </location>
</feature>
<keyword evidence="3" id="KW-1185">Reference proteome</keyword>
<protein>
    <submittedName>
        <fullName evidence="2">Uncharacterized protein</fullName>
    </submittedName>
</protein>
<sequence length="361" mass="39904">MSHELVMRDYDAPPPSQPLLKSLAKELSEPPPLVLVEDSDKEEDDVAEASQAQLTADITEAASQLTADVSEAFQPTADILEASQPTPTSLSTPFEPSSSPGTSEAPEPELAFVTAVGQISSDDFWMSPDGNWTKPTKYTPTFDRVKLSCTLEPAPDSELQRKASVQGPENCSGLFFKKADGATHVRLRHRLFEVRFICTYSSSPFVLTSCLSSLQKCSPSDEGSDNGEIEEDLGPDFQIKNWPCFTDAAKDAIEKMHDSHRVIPIPVYDKNDKLIPPSEYRAMLPGAIVEVHFTITHWHIKDRDAKAKGHDNSTDSFSADVYAMHIVKPAMPFNPSTPRKRKVSTRSPITSPTKKRRFARN</sequence>
<feature type="region of interest" description="Disordered" evidence="1">
    <location>
        <begin position="73"/>
        <end position="106"/>
    </location>
</feature>
<feature type="compositionally biased region" description="Basic and acidic residues" evidence="1">
    <location>
        <begin position="1"/>
        <end position="11"/>
    </location>
</feature>
<gene>
    <name evidence="2" type="ORF">OBBRIDRAFT_837650</name>
</gene>
<evidence type="ECO:0000256" key="1">
    <source>
        <dbReference type="SAM" id="MobiDB-lite"/>
    </source>
</evidence>
<dbReference type="AlphaFoldDB" id="A0A8E2AM05"/>
<feature type="compositionally biased region" description="Polar residues" evidence="1">
    <location>
        <begin position="83"/>
        <end position="102"/>
    </location>
</feature>
<dbReference type="OrthoDB" id="2758200at2759"/>
<organism evidence="2 3">
    <name type="scientific">Obba rivulosa</name>
    <dbReference type="NCBI Taxonomy" id="1052685"/>
    <lineage>
        <taxon>Eukaryota</taxon>
        <taxon>Fungi</taxon>
        <taxon>Dikarya</taxon>
        <taxon>Basidiomycota</taxon>
        <taxon>Agaricomycotina</taxon>
        <taxon>Agaricomycetes</taxon>
        <taxon>Polyporales</taxon>
        <taxon>Gelatoporiaceae</taxon>
        <taxon>Obba</taxon>
    </lineage>
</organism>
<evidence type="ECO:0000313" key="2">
    <source>
        <dbReference type="EMBL" id="OCH87123.1"/>
    </source>
</evidence>
<feature type="compositionally biased region" description="Acidic residues" evidence="1">
    <location>
        <begin position="37"/>
        <end position="47"/>
    </location>
</feature>
<dbReference type="Proteomes" id="UP000250043">
    <property type="component" value="Unassembled WGS sequence"/>
</dbReference>
<name>A0A8E2AM05_9APHY</name>